<accession>A0AAW1N6L9</accession>
<comment type="caution">
    <text evidence="1">The sequence shown here is derived from an EMBL/GenBank/DDBJ whole genome shotgun (WGS) entry which is preliminary data.</text>
</comment>
<keyword evidence="2" id="KW-1185">Reference proteome</keyword>
<evidence type="ECO:0000313" key="2">
    <source>
        <dbReference type="Proteomes" id="UP001458880"/>
    </source>
</evidence>
<dbReference type="Proteomes" id="UP001458880">
    <property type="component" value="Unassembled WGS sequence"/>
</dbReference>
<reference evidence="1 2" key="1">
    <citation type="journal article" date="2024" name="BMC Genomics">
        <title>De novo assembly and annotation of Popillia japonica's genome with initial clues to its potential as an invasive pest.</title>
        <authorList>
            <person name="Cucini C."/>
            <person name="Boschi S."/>
            <person name="Funari R."/>
            <person name="Cardaioli E."/>
            <person name="Iannotti N."/>
            <person name="Marturano G."/>
            <person name="Paoli F."/>
            <person name="Bruttini M."/>
            <person name="Carapelli A."/>
            <person name="Frati F."/>
            <person name="Nardi F."/>
        </authorList>
    </citation>
    <scope>NUCLEOTIDE SEQUENCE [LARGE SCALE GENOMIC DNA]</scope>
    <source>
        <strain evidence="1">DMR45628</strain>
    </source>
</reference>
<protein>
    <submittedName>
        <fullName evidence="1">Uncharacterized protein</fullName>
    </submittedName>
</protein>
<dbReference type="AlphaFoldDB" id="A0AAW1N6L9"/>
<proteinExistence type="predicted"/>
<gene>
    <name evidence="1" type="ORF">QE152_g1532</name>
</gene>
<evidence type="ECO:0000313" key="1">
    <source>
        <dbReference type="EMBL" id="KAK9753989.1"/>
    </source>
</evidence>
<name>A0AAW1N6L9_POPJA</name>
<dbReference type="EMBL" id="JASPKY010000009">
    <property type="protein sequence ID" value="KAK9753989.1"/>
    <property type="molecule type" value="Genomic_DNA"/>
</dbReference>
<sequence length="183" mass="20609">MGNLCCCCPTWTRKESEIVCPQPQPNSDVQQVTSEIRNLSVQDQQIQPTVINQQPAKKLEKSVSDGATVLRNSTVRSNSSVRSKTAVPAAIIVPQQKSVVTKHPNPLTKPKLVCVRASNLEFIANIIEDYAEALNWDDLNYKQSQLHFIKLDHYSCEYEDVESQFNSTNKSTFHKIGPLQLRI</sequence>
<organism evidence="1 2">
    <name type="scientific">Popillia japonica</name>
    <name type="common">Japanese beetle</name>
    <dbReference type="NCBI Taxonomy" id="7064"/>
    <lineage>
        <taxon>Eukaryota</taxon>
        <taxon>Metazoa</taxon>
        <taxon>Ecdysozoa</taxon>
        <taxon>Arthropoda</taxon>
        <taxon>Hexapoda</taxon>
        <taxon>Insecta</taxon>
        <taxon>Pterygota</taxon>
        <taxon>Neoptera</taxon>
        <taxon>Endopterygota</taxon>
        <taxon>Coleoptera</taxon>
        <taxon>Polyphaga</taxon>
        <taxon>Scarabaeiformia</taxon>
        <taxon>Scarabaeidae</taxon>
        <taxon>Rutelinae</taxon>
        <taxon>Popillia</taxon>
    </lineage>
</organism>